<dbReference type="PANTHER" id="PTHR33169">
    <property type="entry name" value="PADR-FAMILY TRANSCRIPTIONAL REGULATOR"/>
    <property type="match status" value="1"/>
</dbReference>
<dbReference type="STRING" id="1131731.BAZO_05400"/>
<gene>
    <name evidence="2" type="ORF">BAZO_05400</name>
</gene>
<dbReference type="PATRIC" id="fig|1131731.3.peg.1127"/>
<dbReference type="InterPro" id="IPR036388">
    <property type="entry name" value="WH-like_DNA-bd_sf"/>
</dbReference>
<keyword evidence="3" id="KW-1185">Reference proteome</keyword>
<feature type="domain" description="Transcription regulator PadR N-terminal" evidence="1">
    <location>
        <begin position="16"/>
        <end position="89"/>
    </location>
</feature>
<evidence type="ECO:0000313" key="2">
    <source>
        <dbReference type="EMBL" id="EKN68169.1"/>
    </source>
</evidence>
<dbReference type="SUPFAM" id="SSF46785">
    <property type="entry name" value="Winged helix' DNA-binding domain"/>
    <property type="match status" value="1"/>
</dbReference>
<organism evidence="2 3">
    <name type="scientific">Schinkia azotoformans LMG 9581</name>
    <dbReference type="NCBI Taxonomy" id="1131731"/>
    <lineage>
        <taxon>Bacteria</taxon>
        <taxon>Bacillati</taxon>
        <taxon>Bacillota</taxon>
        <taxon>Bacilli</taxon>
        <taxon>Bacillales</taxon>
        <taxon>Bacillaceae</taxon>
        <taxon>Calidifontibacillus/Schinkia group</taxon>
        <taxon>Schinkia</taxon>
    </lineage>
</organism>
<dbReference type="Pfam" id="PF03551">
    <property type="entry name" value="PadR"/>
    <property type="match status" value="1"/>
</dbReference>
<dbReference type="InterPro" id="IPR005149">
    <property type="entry name" value="Tscrpt_reg_PadR_N"/>
</dbReference>
<proteinExistence type="predicted"/>
<dbReference type="Proteomes" id="UP000006315">
    <property type="component" value="Unassembled WGS sequence"/>
</dbReference>
<dbReference type="Gene3D" id="1.10.10.10">
    <property type="entry name" value="Winged helix-like DNA-binding domain superfamily/Winged helix DNA-binding domain"/>
    <property type="match status" value="1"/>
</dbReference>
<dbReference type="GeneID" id="89470656"/>
<dbReference type="AlphaFoldDB" id="K6DIN3"/>
<dbReference type="EMBL" id="AJLR01000041">
    <property type="protein sequence ID" value="EKN68169.1"/>
    <property type="molecule type" value="Genomic_DNA"/>
</dbReference>
<dbReference type="InterPro" id="IPR052509">
    <property type="entry name" value="Metal_resp_DNA-bind_regulator"/>
</dbReference>
<dbReference type="PANTHER" id="PTHR33169:SF14">
    <property type="entry name" value="TRANSCRIPTIONAL REGULATOR RV3488"/>
    <property type="match status" value="1"/>
</dbReference>
<sequence>MEFEKEILKGYIDTIILSIISKKPIYAYKLSKEILMNTKGTFSIKESTLYLALKRLEKSGFIMSWWDESKGSPRRKYYDITNIGIERLENKQREWREFKQIVDFFLN</sequence>
<evidence type="ECO:0000313" key="3">
    <source>
        <dbReference type="Proteomes" id="UP000006315"/>
    </source>
</evidence>
<accession>K6DIN3</accession>
<evidence type="ECO:0000259" key="1">
    <source>
        <dbReference type="Pfam" id="PF03551"/>
    </source>
</evidence>
<protein>
    <submittedName>
        <fullName evidence="2">Transcriptional regulator, PadR-like family protein</fullName>
    </submittedName>
</protein>
<comment type="caution">
    <text evidence="2">The sequence shown here is derived from an EMBL/GenBank/DDBJ whole genome shotgun (WGS) entry which is preliminary data.</text>
</comment>
<dbReference type="InterPro" id="IPR036390">
    <property type="entry name" value="WH_DNA-bd_sf"/>
</dbReference>
<dbReference type="RefSeq" id="WP_003330289.1">
    <property type="nucleotide sequence ID" value="NZ_AJLR01000041.1"/>
</dbReference>
<name>K6DIN3_SCHAZ</name>
<reference evidence="2 3" key="1">
    <citation type="journal article" date="2012" name="Front. Microbiol.">
        <title>Redundancy and modularity in membrane-associated dissimilatory nitrate reduction in Bacillus.</title>
        <authorList>
            <person name="Heylen K."/>
            <person name="Keltjens J."/>
        </authorList>
    </citation>
    <scope>NUCLEOTIDE SEQUENCE [LARGE SCALE GENOMIC DNA]</scope>
    <source>
        <strain evidence="2 3">LMG 9581</strain>
    </source>
</reference>